<proteinExistence type="predicted"/>
<keyword evidence="1" id="KW-0677">Repeat</keyword>
<feature type="compositionally biased region" description="Low complexity" evidence="2">
    <location>
        <begin position="768"/>
        <end position="777"/>
    </location>
</feature>
<reference evidence="4" key="1">
    <citation type="journal article" date="2023" name="Mol. Phylogenet. Evol.">
        <title>Genome-scale phylogeny and comparative genomics of the fungal order Sordariales.</title>
        <authorList>
            <person name="Hensen N."/>
            <person name="Bonometti L."/>
            <person name="Westerberg I."/>
            <person name="Brannstrom I.O."/>
            <person name="Guillou S."/>
            <person name="Cros-Aarteil S."/>
            <person name="Calhoun S."/>
            <person name="Haridas S."/>
            <person name="Kuo A."/>
            <person name="Mondo S."/>
            <person name="Pangilinan J."/>
            <person name="Riley R."/>
            <person name="LaButti K."/>
            <person name="Andreopoulos B."/>
            <person name="Lipzen A."/>
            <person name="Chen C."/>
            <person name="Yan M."/>
            <person name="Daum C."/>
            <person name="Ng V."/>
            <person name="Clum A."/>
            <person name="Steindorff A."/>
            <person name="Ohm R.A."/>
            <person name="Martin F."/>
            <person name="Silar P."/>
            <person name="Natvig D.O."/>
            <person name="Lalanne C."/>
            <person name="Gautier V."/>
            <person name="Ament-Velasquez S.L."/>
            <person name="Kruys A."/>
            <person name="Hutchinson M.I."/>
            <person name="Powell A.J."/>
            <person name="Barry K."/>
            <person name="Miller A.N."/>
            <person name="Grigoriev I.V."/>
            <person name="Debuchy R."/>
            <person name="Gladieux P."/>
            <person name="Hiltunen Thoren M."/>
            <person name="Johannesson H."/>
        </authorList>
    </citation>
    <scope>NUCLEOTIDE SEQUENCE</scope>
    <source>
        <strain evidence="4">CBS 626.80</strain>
    </source>
</reference>
<dbReference type="EMBL" id="MU859347">
    <property type="protein sequence ID" value="KAK3947467.1"/>
    <property type="molecule type" value="Genomic_DNA"/>
</dbReference>
<evidence type="ECO:0000313" key="4">
    <source>
        <dbReference type="EMBL" id="KAK3947467.1"/>
    </source>
</evidence>
<feature type="region of interest" description="Disordered" evidence="2">
    <location>
        <begin position="708"/>
        <end position="784"/>
    </location>
</feature>
<keyword evidence="5" id="KW-1185">Reference proteome</keyword>
<feature type="domain" description="Nephrocystin 3-like N-terminal" evidence="3">
    <location>
        <begin position="204"/>
        <end position="381"/>
    </location>
</feature>
<dbReference type="InterPro" id="IPR027417">
    <property type="entry name" value="P-loop_NTPase"/>
</dbReference>
<dbReference type="Gene3D" id="3.40.50.300">
    <property type="entry name" value="P-loop containing nucleotide triphosphate hydrolases"/>
    <property type="match status" value="1"/>
</dbReference>
<reference evidence="4" key="2">
    <citation type="submission" date="2023-06" db="EMBL/GenBank/DDBJ databases">
        <authorList>
            <consortium name="Lawrence Berkeley National Laboratory"/>
            <person name="Mondo S.J."/>
            <person name="Hensen N."/>
            <person name="Bonometti L."/>
            <person name="Westerberg I."/>
            <person name="Brannstrom I.O."/>
            <person name="Guillou S."/>
            <person name="Cros-Aarteil S."/>
            <person name="Calhoun S."/>
            <person name="Haridas S."/>
            <person name="Kuo A."/>
            <person name="Pangilinan J."/>
            <person name="Riley R."/>
            <person name="Labutti K."/>
            <person name="Andreopoulos B."/>
            <person name="Lipzen A."/>
            <person name="Chen C."/>
            <person name="Yanf M."/>
            <person name="Daum C."/>
            <person name="Ng V."/>
            <person name="Clum A."/>
            <person name="Steindorff A."/>
            <person name="Ohm R."/>
            <person name="Martin F."/>
            <person name="Silar P."/>
            <person name="Natvig D."/>
            <person name="Lalanne C."/>
            <person name="Gautier V."/>
            <person name="Ament-Velasquez S.L."/>
            <person name="Kruys A."/>
            <person name="Hutchinson M.I."/>
            <person name="Powell A.J."/>
            <person name="Barry K."/>
            <person name="Miller A.N."/>
            <person name="Grigoriev I.V."/>
            <person name="Debuchy R."/>
            <person name="Gladieux P."/>
            <person name="Thoren M.H."/>
            <person name="Johannesson H."/>
        </authorList>
    </citation>
    <scope>NUCLEOTIDE SEQUENCE</scope>
    <source>
        <strain evidence="4">CBS 626.80</strain>
    </source>
</reference>
<dbReference type="InterPro" id="IPR056884">
    <property type="entry name" value="NPHP3-like_N"/>
</dbReference>
<evidence type="ECO:0000259" key="3">
    <source>
        <dbReference type="Pfam" id="PF24883"/>
    </source>
</evidence>
<accession>A0AAN6NKF0</accession>
<evidence type="ECO:0000313" key="5">
    <source>
        <dbReference type="Proteomes" id="UP001303222"/>
    </source>
</evidence>
<dbReference type="Pfam" id="PF24883">
    <property type="entry name" value="NPHP3_N"/>
    <property type="match status" value="1"/>
</dbReference>
<dbReference type="PANTHER" id="PTHR10039">
    <property type="entry name" value="AMELOGENIN"/>
    <property type="match status" value="1"/>
</dbReference>
<sequence>MTTDDIKNDSDGDSTQTPNQRFAAIVADFLSQLSKRDAKHVFIIKSSKALDKLGPFVLSSTELAKFCETVFEASPMAVAAIFSCSYALDEIDTYLHCYDNFYDAYRDAPVLQTRLVASYKNILQFWWESIKILSSSVLKSIAKGIISPIDKDIKDCLRIVKEDRTNVQYMLRDQIIPWVAGPEGPSKLDSRHSLYDMQELHYHGTCSWIFDHPGYKEWDGPDVWTGKKSDPVLWYNAPPGCGKSILASQIVSRLKQENHKVVWYFCSFDDPTRKDPRNALRSIAIQLLCRYMSKRIPDKVVDMFREDQANSNNYINHEIPFMAVVHQLLKAASLTHIVVDGLDEIIELDQERPFASHSMFEQLILKAPERHGTTKWCFTSRHEGPIGATMSKVKAFQIVPSPASLAADIKAYLEDVLSEKELSPDQIEDLVEASEGNFLYAKLRADTLLGQGVTCEEEADEELRTYPKGLSGCYLRCLEKLNHRTTYEQELASPDGLPESFEIDPEHAFLRYASVFWFQHLDMRGVACEEIRQEILARYLFARYVQRGNCGYSMRTTGFFIIFNASSWSGTRHSRLAWMLCCCAPWTLQLLVFFRAEQSSWTRQSSESPLAPVRWNHAVMCRWTSSFGSLPAVDPPGMYSICQRKLDVAAITVDGEQSYPLPKRLVNECLSTTPQGWQLVNEVRVASGQTGKVNVACHFTRVQRSAQSLARLRGPAEDTGPRSGGSAGDDDRSEYDEEEEQDEEYDEEEFDEEEEDSESETGSETEESSSGIESSTDATEPESDTVTDVLVIILEEGNPIWIPCHGNQKTRRQMGGALHPSEPVFVWAQDTENLSIMNTVSGKTTTSSLPKLPKGNGPLPQAQLVDKEQIPNLRMHFGSRLLTEIPFSSDGSLLYALFVNFEAASSHVTKATVSLVKFRFEAGGDDGTGEARLEQSGDVLTTAYHFHKKVDDLPVPLGVIYWCSDAVYMCVPLLTCSSKPQPKIHTLNRTILIPSSTSQRRPRLLYQSSTSKSKPDDSLYLVLDPEPKLATPTPAEDRHHRQDTFCSDHCDHEDMTTCDHKQEEFGRGDASVIRWSIPREGGWRDWDPEKDSMSDELRGTFIDADKMFSVPIRGASNFAWKGYLSLIFGSLAL</sequence>
<feature type="region of interest" description="Disordered" evidence="2">
    <location>
        <begin position="998"/>
        <end position="1017"/>
    </location>
</feature>
<evidence type="ECO:0000256" key="2">
    <source>
        <dbReference type="SAM" id="MobiDB-lite"/>
    </source>
</evidence>
<dbReference type="AlphaFoldDB" id="A0AAN6NKF0"/>
<dbReference type="SUPFAM" id="SSF52540">
    <property type="entry name" value="P-loop containing nucleoside triphosphate hydrolases"/>
    <property type="match status" value="1"/>
</dbReference>
<feature type="compositionally biased region" description="Acidic residues" evidence="2">
    <location>
        <begin position="731"/>
        <end position="767"/>
    </location>
</feature>
<evidence type="ECO:0000256" key="1">
    <source>
        <dbReference type="ARBA" id="ARBA00022737"/>
    </source>
</evidence>
<comment type="caution">
    <text evidence="4">The sequence shown here is derived from an EMBL/GenBank/DDBJ whole genome shotgun (WGS) entry which is preliminary data.</text>
</comment>
<dbReference type="PANTHER" id="PTHR10039:SF16">
    <property type="entry name" value="GPI INOSITOL-DEACYLASE"/>
    <property type="match status" value="1"/>
</dbReference>
<organism evidence="4 5">
    <name type="scientific">Pseudoneurospora amorphoporcata</name>
    <dbReference type="NCBI Taxonomy" id="241081"/>
    <lineage>
        <taxon>Eukaryota</taxon>
        <taxon>Fungi</taxon>
        <taxon>Dikarya</taxon>
        <taxon>Ascomycota</taxon>
        <taxon>Pezizomycotina</taxon>
        <taxon>Sordariomycetes</taxon>
        <taxon>Sordariomycetidae</taxon>
        <taxon>Sordariales</taxon>
        <taxon>Sordariaceae</taxon>
        <taxon>Pseudoneurospora</taxon>
    </lineage>
</organism>
<protein>
    <recommendedName>
        <fullName evidence="3">Nephrocystin 3-like N-terminal domain-containing protein</fullName>
    </recommendedName>
</protein>
<dbReference type="Proteomes" id="UP001303222">
    <property type="component" value="Unassembled WGS sequence"/>
</dbReference>
<name>A0AAN6NKF0_9PEZI</name>
<gene>
    <name evidence="4" type="ORF">QBC32DRAFT_401576</name>
</gene>